<dbReference type="NCBIfam" id="NF007440">
    <property type="entry name" value="PRK09987.1"/>
    <property type="match status" value="1"/>
</dbReference>
<dbReference type="EMBL" id="CP053015">
    <property type="protein sequence ID" value="QJQ32782.1"/>
    <property type="molecule type" value="Genomic_DNA"/>
</dbReference>
<dbReference type="InterPro" id="IPR029903">
    <property type="entry name" value="RmlD-like-bd"/>
</dbReference>
<feature type="domain" description="RmlD-like substrate binding" evidence="7">
    <location>
        <begin position="3"/>
        <end position="293"/>
    </location>
</feature>
<proteinExistence type="inferred from homology"/>
<gene>
    <name evidence="8" type="primary">rfbD</name>
    <name evidence="8" type="ORF">GV829_10275</name>
</gene>
<evidence type="ECO:0000313" key="8">
    <source>
        <dbReference type="EMBL" id="QJQ32782.1"/>
    </source>
</evidence>
<evidence type="ECO:0000259" key="7">
    <source>
        <dbReference type="Pfam" id="PF04321"/>
    </source>
</evidence>
<comment type="catalytic activity">
    <reaction evidence="5 6">
        <text>dTDP-beta-L-rhamnose + NADP(+) = dTDP-4-dehydro-beta-L-rhamnose + NADPH + H(+)</text>
        <dbReference type="Rhea" id="RHEA:21796"/>
        <dbReference type="ChEBI" id="CHEBI:15378"/>
        <dbReference type="ChEBI" id="CHEBI:57510"/>
        <dbReference type="ChEBI" id="CHEBI:57783"/>
        <dbReference type="ChEBI" id="CHEBI:58349"/>
        <dbReference type="ChEBI" id="CHEBI:62830"/>
        <dbReference type="EC" id="1.1.1.133"/>
    </reaction>
</comment>
<dbReference type="Gene3D" id="3.90.25.10">
    <property type="entry name" value="UDP-galactose 4-epimerase, domain 1"/>
    <property type="match status" value="1"/>
</dbReference>
<dbReference type="RefSeq" id="WP_169946387.1">
    <property type="nucleotide sequence ID" value="NZ_CP053015.1"/>
</dbReference>
<dbReference type="InterPro" id="IPR036291">
    <property type="entry name" value="NAD(P)-bd_dom_sf"/>
</dbReference>
<dbReference type="UniPathway" id="UPA00124"/>
<evidence type="ECO:0000256" key="3">
    <source>
        <dbReference type="ARBA" id="ARBA00012929"/>
    </source>
</evidence>
<dbReference type="KEGG" id="slan:GV829_10275"/>
<protein>
    <recommendedName>
        <fullName evidence="4 6">dTDP-4-dehydrorhamnose reductase</fullName>
        <ecNumber evidence="3 6">1.1.1.133</ecNumber>
    </recommendedName>
</protein>
<keyword evidence="6" id="KW-0521">NADP</keyword>
<dbReference type="EC" id="1.1.1.133" evidence="3 6"/>
<comment type="function">
    <text evidence="6">Catalyzes the reduction of dTDP-6-deoxy-L-lyxo-4-hexulose to yield dTDP-L-rhamnose.</text>
</comment>
<dbReference type="InterPro" id="IPR005913">
    <property type="entry name" value="dTDP_dehydrorham_reduct"/>
</dbReference>
<evidence type="ECO:0000256" key="1">
    <source>
        <dbReference type="ARBA" id="ARBA00004781"/>
    </source>
</evidence>
<dbReference type="GO" id="GO:0008831">
    <property type="term" value="F:dTDP-4-dehydrorhamnose reductase activity"/>
    <property type="evidence" value="ECO:0007669"/>
    <property type="project" value="UniProtKB-EC"/>
</dbReference>
<name>A0A6M4AWS6_9SPHN</name>
<evidence type="ECO:0000256" key="6">
    <source>
        <dbReference type="RuleBase" id="RU364082"/>
    </source>
</evidence>
<evidence type="ECO:0000256" key="5">
    <source>
        <dbReference type="ARBA" id="ARBA00048200"/>
    </source>
</evidence>
<evidence type="ECO:0000256" key="2">
    <source>
        <dbReference type="ARBA" id="ARBA00010944"/>
    </source>
</evidence>
<reference evidence="8 9" key="1">
    <citation type="submission" date="2020-01" db="EMBL/GenBank/DDBJ databases">
        <title>Sphingomonas sp. strain CSW-10.</title>
        <authorList>
            <person name="Chen W.-M."/>
        </authorList>
    </citation>
    <scope>NUCLEOTIDE SEQUENCE [LARGE SCALE GENOMIC DNA]</scope>
    <source>
        <strain evidence="8 9">CSW-10</strain>
    </source>
</reference>
<comment type="cofactor">
    <cofactor evidence="6">
        <name>Mg(2+)</name>
        <dbReference type="ChEBI" id="CHEBI:18420"/>
    </cofactor>
    <text evidence="6">Binds 1 Mg(2+) ion per monomer.</text>
</comment>
<evidence type="ECO:0000313" key="9">
    <source>
        <dbReference type="Proteomes" id="UP000503018"/>
    </source>
</evidence>
<organism evidence="8 9">
    <name type="scientific">Sphingomonas lacunae</name>
    <dbReference type="NCBI Taxonomy" id="2698828"/>
    <lineage>
        <taxon>Bacteria</taxon>
        <taxon>Pseudomonadati</taxon>
        <taxon>Pseudomonadota</taxon>
        <taxon>Alphaproteobacteria</taxon>
        <taxon>Sphingomonadales</taxon>
        <taxon>Sphingomonadaceae</taxon>
        <taxon>Sphingomonas</taxon>
    </lineage>
</organism>
<dbReference type="PANTHER" id="PTHR10491:SF4">
    <property type="entry name" value="METHIONINE ADENOSYLTRANSFERASE 2 SUBUNIT BETA"/>
    <property type="match status" value="1"/>
</dbReference>
<dbReference type="CDD" id="cd05254">
    <property type="entry name" value="dTDP_HR_like_SDR_e"/>
    <property type="match status" value="1"/>
</dbReference>
<dbReference type="PANTHER" id="PTHR10491">
    <property type="entry name" value="DTDP-4-DEHYDRORHAMNOSE REDUCTASE"/>
    <property type="match status" value="1"/>
</dbReference>
<keyword evidence="9" id="KW-1185">Reference proteome</keyword>
<comment type="pathway">
    <text evidence="1 6">Carbohydrate biosynthesis; dTDP-L-rhamnose biosynthesis.</text>
</comment>
<dbReference type="AlphaFoldDB" id="A0A6M4AWS6"/>
<accession>A0A6M4AWS6</accession>
<dbReference type="SUPFAM" id="SSF51735">
    <property type="entry name" value="NAD(P)-binding Rossmann-fold domains"/>
    <property type="match status" value="1"/>
</dbReference>
<dbReference type="GO" id="GO:0005829">
    <property type="term" value="C:cytosol"/>
    <property type="evidence" value="ECO:0007669"/>
    <property type="project" value="TreeGrafter"/>
</dbReference>
<dbReference type="NCBIfam" id="TIGR01214">
    <property type="entry name" value="rmlD"/>
    <property type="match status" value="1"/>
</dbReference>
<dbReference type="Gene3D" id="3.40.50.720">
    <property type="entry name" value="NAD(P)-binding Rossmann-like Domain"/>
    <property type="match status" value="1"/>
</dbReference>
<evidence type="ECO:0000256" key="4">
    <source>
        <dbReference type="ARBA" id="ARBA00017099"/>
    </source>
</evidence>
<dbReference type="Pfam" id="PF04321">
    <property type="entry name" value="RmlD_sub_bind"/>
    <property type="match status" value="1"/>
</dbReference>
<dbReference type="Proteomes" id="UP000503018">
    <property type="component" value="Chromosome"/>
</dbReference>
<sequence length="297" mass="31673">MTAILLLGANGQVGWECRRSLSLLGSVDSRTRIDVGGDLTQPDAVAQHIRDTRPSVVVNAAAYTAVDKAESDTDTARLVNATAVGAMAGACREVGALLVHYSTDYVFSGEGDAPWPVNAPTAPLNAYGLTKWEGEEAVRASGCQHLIFRTCWVYAARGGNFAKTMLRLAGEREALSVVADQFGAPTGADLIADVTAHAIIQARREGGSGTYHLAASGVTSWHDYARFAITRARANGWPIRVADESIAPVTTNAFPTPARRPGNSRLDTTELQQRFGLTLPDWQSGVARMIDELPLPV</sequence>
<comment type="similarity">
    <text evidence="2 6">Belongs to the dTDP-4-dehydrorhamnose reductase family.</text>
</comment>
<keyword evidence="6 8" id="KW-0560">Oxidoreductase</keyword>
<dbReference type="GO" id="GO:0019305">
    <property type="term" value="P:dTDP-rhamnose biosynthetic process"/>
    <property type="evidence" value="ECO:0007669"/>
    <property type="project" value="UniProtKB-UniPathway"/>
</dbReference>